<evidence type="ECO:0000256" key="1">
    <source>
        <dbReference type="ARBA" id="ARBA00006141"/>
    </source>
</evidence>
<feature type="domain" description="VIT" evidence="3">
    <location>
        <begin position="1"/>
        <end position="122"/>
    </location>
</feature>
<dbReference type="EMBL" id="GIBP01000382">
    <property type="protein sequence ID" value="NDV29351.1"/>
    <property type="molecule type" value="Transcribed_RNA"/>
</dbReference>
<dbReference type="InterPro" id="IPR036815">
    <property type="entry name" value="14-3-3_dom_sf"/>
</dbReference>
<dbReference type="CDD" id="cd08774">
    <property type="entry name" value="14-3-3"/>
    <property type="match status" value="1"/>
</dbReference>
<name>A0A6B2KXH9_9EUKA</name>
<dbReference type="Pfam" id="PF00244">
    <property type="entry name" value="14-3-3"/>
    <property type="match status" value="1"/>
</dbReference>
<feature type="domain" description="VWFA" evidence="2">
    <location>
        <begin position="239"/>
        <end position="404"/>
    </location>
</feature>
<proteinExistence type="inferred from homology"/>
<dbReference type="PROSITE" id="PS51468">
    <property type="entry name" value="VIT"/>
    <property type="match status" value="1"/>
</dbReference>
<evidence type="ECO:0000313" key="4">
    <source>
        <dbReference type="EMBL" id="NDV29351.1"/>
    </source>
</evidence>
<dbReference type="SUPFAM" id="SSF53300">
    <property type="entry name" value="vWA-like"/>
    <property type="match status" value="1"/>
</dbReference>
<dbReference type="InterPro" id="IPR036465">
    <property type="entry name" value="vWFA_dom_sf"/>
</dbReference>
<dbReference type="Gene3D" id="1.20.190.20">
    <property type="entry name" value="14-3-3 domain"/>
    <property type="match status" value="1"/>
</dbReference>
<organism evidence="4">
    <name type="scientific">Arcella intermedia</name>
    <dbReference type="NCBI Taxonomy" id="1963864"/>
    <lineage>
        <taxon>Eukaryota</taxon>
        <taxon>Amoebozoa</taxon>
        <taxon>Tubulinea</taxon>
        <taxon>Elardia</taxon>
        <taxon>Arcellinida</taxon>
        <taxon>Sphaerothecina</taxon>
        <taxon>Arcellidae</taxon>
        <taxon>Arcella</taxon>
    </lineage>
</organism>
<dbReference type="PRINTS" id="PR00305">
    <property type="entry name" value="1433ZETA"/>
</dbReference>
<comment type="similarity">
    <text evidence="1">Belongs to the 14-3-3 family.</text>
</comment>
<evidence type="ECO:0008006" key="5">
    <source>
        <dbReference type="Google" id="ProtNLM"/>
    </source>
</evidence>
<reference evidence="4" key="1">
    <citation type="journal article" date="2020" name="J. Eukaryot. Microbiol.">
        <title>De novo Sequencing, Assembly and Annotation of the Transcriptome for the Free-Living Testate Amoeba Arcella intermedia.</title>
        <authorList>
            <person name="Ribeiro G.M."/>
            <person name="Porfirio-Sousa A.L."/>
            <person name="Maurer-Alcala X.X."/>
            <person name="Katz L.A."/>
            <person name="Lahr D.J.G."/>
        </authorList>
    </citation>
    <scope>NUCLEOTIDE SEQUENCE</scope>
</reference>
<dbReference type="InterPro" id="IPR002035">
    <property type="entry name" value="VWF_A"/>
</dbReference>
<evidence type="ECO:0000259" key="3">
    <source>
        <dbReference type="PROSITE" id="PS51468"/>
    </source>
</evidence>
<dbReference type="InterPro" id="IPR000308">
    <property type="entry name" value="14-3-3"/>
</dbReference>
<dbReference type="Pfam" id="PF08487">
    <property type="entry name" value="VIT"/>
    <property type="match status" value="1"/>
</dbReference>
<dbReference type="Gene3D" id="3.40.50.410">
    <property type="entry name" value="von Willebrand factor, type A domain"/>
    <property type="match status" value="1"/>
</dbReference>
<dbReference type="InterPro" id="IPR013694">
    <property type="entry name" value="VIT"/>
</dbReference>
<dbReference type="PANTHER" id="PTHR45737">
    <property type="entry name" value="VON WILLEBRAND FACTOR A DOMAIN-CONTAINING PROTEIN 5A"/>
    <property type="match status" value="1"/>
</dbReference>
<dbReference type="PANTHER" id="PTHR45737:SF6">
    <property type="entry name" value="VON WILLEBRAND FACTOR A DOMAIN-CONTAINING PROTEIN 5A"/>
    <property type="match status" value="1"/>
</dbReference>
<dbReference type="AlphaFoldDB" id="A0A6B2KXH9"/>
<sequence length="947" mass="106773">MSNSRGVDIVLEIMDIQLDVNTFGVTATYTMVFSNRSNDNVEVTYQFPLPPSARVSLFEAVVDSKFYKGRLDLIEDAENAYSDHVASGGTAYMGNQINASFKVNIGNFPPHSLATIKFSWIMEHQILNRKISFSLPSLLVLPIHGVHYSHITFNFAVPIESLEVKDVQYEKWIDNNTAKVSIGASEYLNPNSISFGVLLGKDLPSTNTEIWDGPITDENYRYVTHIKLPILDLPPLECEYIFLLDVSGSMDGIPFTQSLRSLKYFLSSLPTNSYFNVYAFESSFSILFQQPEPYNGENLKKARQWVNNIVIGGGTNILSPLADVFQQAAQRKRNIFLITDGQVEDSATVIELVKENAGTCQCFTIGLGSGVDENLVRELATVGNGTCEIIKDSQHIHSRVLTQLRTSNTPPMKNIQITASGQILKSSLDLPDNKMSSLFLDRANNLYVYCKELPTNLTIDMKGEINGETQNYSFPINNTFIMKHHILHQLGAVSWINNTANPTVEMILELSRTFGVCTNYTSFTVIQDDAQRAYHPVLGSMKFVDELLGSKLDKVDETKMAERDRMWAEKKDKEKENLMKQKQDIKDYFELTSKKLPSLIEEQKSLLSNEILKSLNEPIEELTQKAIKASQNGPRRDGFIHFLALVQKGISFDLKLRNEFSVSMKNIIGDLRSQHLSLKQSFEQLSTLNQNTVRDYVNAQAYLIANALTILDNVQTIVPKDEEDKVFFVKLRADYYRYLCEVDKEKWKDESMRLYEEALLLAKNLYVTHPVRLGLALNASVFYSEIMGQQDKANMIAKTTFDDSIAELDNLDEDSYKDSTVILQLVRDNLTLWSTDGDKNQGEVPTQGTSVVDSETLEAILFSQNADGSWDDITSVAGFCGLTEALISNSASQNELIYLLTALIIIKLNLDYKAKEDDWTIIIQKAHKFLTKFEKTSFLQVAATLLK</sequence>
<evidence type="ECO:0000259" key="2">
    <source>
        <dbReference type="PROSITE" id="PS50234"/>
    </source>
</evidence>
<protein>
    <recommendedName>
        <fullName evidence="5">VWFA domain-containing protein</fullName>
    </recommendedName>
</protein>
<dbReference type="SMART" id="SM00327">
    <property type="entry name" value="VWA"/>
    <property type="match status" value="1"/>
</dbReference>
<dbReference type="PROSITE" id="PS50234">
    <property type="entry name" value="VWFA"/>
    <property type="match status" value="1"/>
</dbReference>
<dbReference type="InterPro" id="IPR023410">
    <property type="entry name" value="14-3-3_domain"/>
</dbReference>
<dbReference type="SMART" id="SM00609">
    <property type="entry name" value="VIT"/>
    <property type="match status" value="1"/>
</dbReference>
<dbReference type="Pfam" id="PF13768">
    <property type="entry name" value="VWA_3"/>
    <property type="match status" value="1"/>
</dbReference>
<accession>A0A6B2KXH9</accession>
<dbReference type="SMART" id="SM00101">
    <property type="entry name" value="14_3_3"/>
    <property type="match status" value="1"/>
</dbReference>
<dbReference type="SUPFAM" id="SSF48445">
    <property type="entry name" value="14-3-3 protein"/>
    <property type="match status" value="1"/>
</dbReference>